<dbReference type="GO" id="GO:0070733">
    <property type="term" value="F:AMPylase activity"/>
    <property type="evidence" value="ECO:0007669"/>
    <property type="project" value="UniProtKB-EC"/>
</dbReference>
<organism evidence="9 10">
    <name type="scientific">Winogradskya consettensis</name>
    <dbReference type="NCBI Taxonomy" id="113560"/>
    <lineage>
        <taxon>Bacteria</taxon>
        <taxon>Bacillati</taxon>
        <taxon>Actinomycetota</taxon>
        <taxon>Actinomycetes</taxon>
        <taxon>Micromonosporales</taxon>
        <taxon>Micromonosporaceae</taxon>
        <taxon>Winogradskya</taxon>
    </lineage>
</organism>
<dbReference type="GO" id="GO:0051302">
    <property type="term" value="P:regulation of cell division"/>
    <property type="evidence" value="ECO:0007669"/>
    <property type="project" value="TreeGrafter"/>
</dbReference>
<evidence type="ECO:0000313" key="10">
    <source>
        <dbReference type="Proteomes" id="UP000680865"/>
    </source>
</evidence>
<dbReference type="Pfam" id="PF02661">
    <property type="entry name" value="Fic"/>
    <property type="match status" value="1"/>
</dbReference>
<dbReference type="PROSITE" id="PS51459">
    <property type="entry name" value="FIDO"/>
    <property type="match status" value="1"/>
</dbReference>
<evidence type="ECO:0000256" key="4">
    <source>
        <dbReference type="ARBA" id="ARBA00022840"/>
    </source>
</evidence>
<keyword evidence="3" id="KW-0547">Nucleotide-binding</keyword>
<keyword evidence="10" id="KW-1185">Reference proteome</keyword>
<evidence type="ECO:0000313" key="9">
    <source>
        <dbReference type="EMBL" id="GIM80808.1"/>
    </source>
</evidence>
<dbReference type="AlphaFoldDB" id="A0A919T191"/>
<dbReference type="Proteomes" id="UP000680865">
    <property type="component" value="Unassembled WGS sequence"/>
</dbReference>
<evidence type="ECO:0000256" key="1">
    <source>
        <dbReference type="ARBA" id="ARBA00022679"/>
    </source>
</evidence>
<evidence type="ECO:0000256" key="6">
    <source>
        <dbReference type="ARBA" id="ARBA00047939"/>
    </source>
</evidence>
<keyword evidence="4" id="KW-0067">ATP-binding</keyword>
<evidence type="ECO:0000259" key="8">
    <source>
        <dbReference type="PROSITE" id="PS51459"/>
    </source>
</evidence>
<dbReference type="InterPro" id="IPR036597">
    <property type="entry name" value="Fido-like_dom_sf"/>
</dbReference>
<keyword evidence="1" id="KW-0808">Transferase</keyword>
<comment type="catalytic activity">
    <reaction evidence="6">
        <text>L-threonyl-[protein] + ATP = 3-O-(5'-adenylyl)-L-threonyl-[protein] + diphosphate</text>
        <dbReference type="Rhea" id="RHEA:54292"/>
        <dbReference type="Rhea" id="RHEA-COMP:11060"/>
        <dbReference type="Rhea" id="RHEA-COMP:13847"/>
        <dbReference type="ChEBI" id="CHEBI:30013"/>
        <dbReference type="ChEBI" id="CHEBI:30616"/>
        <dbReference type="ChEBI" id="CHEBI:33019"/>
        <dbReference type="ChEBI" id="CHEBI:138113"/>
        <dbReference type="EC" id="2.7.7.108"/>
    </reaction>
</comment>
<comment type="catalytic activity">
    <reaction evidence="7">
        <text>L-tyrosyl-[protein] + ATP = O-(5'-adenylyl)-L-tyrosyl-[protein] + diphosphate</text>
        <dbReference type="Rhea" id="RHEA:54288"/>
        <dbReference type="Rhea" id="RHEA-COMP:10136"/>
        <dbReference type="Rhea" id="RHEA-COMP:13846"/>
        <dbReference type="ChEBI" id="CHEBI:30616"/>
        <dbReference type="ChEBI" id="CHEBI:33019"/>
        <dbReference type="ChEBI" id="CHEBI:46858"/>
        <dbReference type="ChEBI" id="CHEBI:83624"/>
        <dbReference type="EC" id="2.7.7.108"/>
    </reaction>
</comment>
<dbReference type="SUPFAM" id="SSF140931">
    <property type="entry name" value="Fic-like"/>
    <property type="match status" value="1"/>
</dbReference>
<protein>
    <recommendedName>
        <fullName evidence="5">protein adenylyltransferase</fullName>
        <ecNumber evidence="5">2.7.7.108</ecNumber>
    </recommendedName>
</protein>
<evidence type="ECO:0000256" key="7">
    <source>
        <dbReference type="ARBA" id="ARBA00048696"/>
    </source>
</evidence>
<gene>
    <name evidence="9" type="ORF">Aco04nite_72840</name>
</gene>
<dbReference type="PANTHER" id="PTHR39560">
    <property type="entry name" value="PROTEIN ADENYLYLTRANSFERASE FIC-RELATED"/>
    <property type="match status" value="1"/>
</dbReference>
<reference evidence="9" key="1">
    <citation type="submission" date="2021-03" db="EMBL/GenBank/DDBJ databases">
        <title>Whole genome shotgun sequence of Actinoplanes consettensis NBRC 14913.</title>
        <authorList>
            <person name="Komaki H."/>
            <person name="Tamura T."/>
        </authorList>
    </citation>
    <scope>NUCLEOTIDE SEQUENCE</scope>
    <source>
        <strain evidence="9">NBRC 14913</strain>
    </source>
</reference>
<proteinExistence type="predicted"/>
<feature type="domain" description="Fido" evidence="8">
    <location>
        <begin position="1"/>
        <end position="71"/>
    </location>
</feature>
<sequence>MARLAHYYGEINAIHPFRDGNGRAQRAFLGQLAKDAGWRVAWSELDAAENDAASAAALHGDIGPLVAMLDDMVRPR</sequence>
<comment type="caution">
    <text evidence="9">The sequence shown here is derived from an EMBL/GenBank/DDBJ whole genome shotgun (WGS) entry which is preliminary data.</text>
</comment>
<accession>A0A919T191</accession>
<evidence type="ECO:0000256" key="2">
    <source>
        <dbReference type="ARBA" id="ARBA00022695"/>
    </source>
</evidence>
<dbReference type="GO" id="GO:0005524">
    <property type="term" value="F:ATP binding"/>
    <property type="evidence" value="ECO:0007669"/>
    <property type="project" value="UniProtKB-KW"/>
</dbReference>
<name>A0A919T191_9ACTN</name>
<dbReference type="Gene3D" id="1.10.3290.10">
    <property type="entry name" value="Fido-like domain"/>
    <property type="match status" value="1"/>
</dbReference>
<dbReference type="PANTHER" id="PTHR39560:SF1">
    <property type="entry name" value="PROTEIN ADENYLYLTRANSFERASE FIC-RELATED"/>
    <property type="match status" value="1"/>
</dbReference>
<keyword evidence="2" id="KW-0548">Nucleotidyltransferase</keyword>
<dbReference type="EC" id="2.7.7.108" evidence="5"/>
<evidence type="ECO:0000256" key="3">
    <source>
        <dbReference type="ARBA" id="ARBA00022741"/>
    </source>
</evidence>
<dbReference type="InterPro" id="IPR003812">
    <property type="entry name" value="Fido"/>
</dbReference>
<dbReference type="EMBL" id="BOQP01000043">
    <property type="protein sequence ID" value="GIM80808.1"/>
    <property type="molecule type" value="Genomic_DNA"/>
</dbReference>
<evidence type="ECO:0000256" key="5">
    <source>
        <dbReference type="ARBA" id="ARBA00034531"/>
    </source>
</evidence>